<accession>A0AAD8S543</accession>
<name>A0AAD8S543_LOLMU</name>
<protein>
    <submittedName>
        <fullName evidence="1">Uncharacterized protein</fullName>
    </submittedName>
</protein>
<evidence type="ECO:0000313" key="1">
    <source>
        <dbReference type="EMBL" id="KAK1645697.1"/>
    </source>
</evidence>
<comment type="caution">
    <text evidence="1">The sequence shown here is derived from an EMBL/GenBank/DDBJ whole genome shotgun (WGS) entry which is preliminary data.</text>
</comment>
<sequence>MLESSALTAKKIIPASSTKAAADLEFPASLATATSDTVFLRTEEDRGDGVRCGVREDWGAAIVESAATV</sequence>
<keyword evidence="2" id="KW-1185">Reference proteome</keyword>
<evidence type="ECO:0000313" key="2">
    <source>
        <dbReference type="Proteomes" id="UP001231189"/>
    </source>
</evidence>
<dbReference type="Proteomes" id="UP001231189">
    <property type="component" value="Unassembled WGS sequence"/>
</dbReference>
<dbReference type="AlphaFoldDB" id="A0AAD8S543"/>
<organism evidence="1 2">
    <name type="scientific">Lolium multiflorum</name>
    <name type="common">Italian ryegrass</name>
    <name type="synonym">Lolium perenne subsp. multiflorum</name>
    <dbReference type="NCBI Taxonomy" id="4521"/>
    <lineage>
        <taxon>Eukaryota</taxon>
        <taxon>Viridiplantae</taxon>
        <taxon>Streptophyta</taxon>
        <taxon>Embryophyta</taxon>
        <taxon>Tracheophyta</taxon>
        <taxon>Spermatophyta</taxon>
        <taxon>Magnoliopsida</taxon>
        <taxon>Liliopsida</taxon>
        <taxon>Poales</taxon>
        <taxon>Poaceae</taxon>
        <taxon>BOP clade</taxon>
        <taxon>Pooideae</taxon>
        <taxon>Poodae</taxon>
        <taxon>Poeae</taxon>
        <taxon>Poeae Chloroplast Group 2 (Poeae type)</taxon>
        <taxon>Loliodinae</taxon>
        <taxon>Loliinae</taxon>
        <taxon>Lolium</taxon>
    </lineage>
</organism>
<proteinExistence type="predicted"/>
<reference evidence="1" key="1">
    <citation type="submission" date="2023-07" db="EMBL/GenBank/DDBJ databases">
        <title>A chromosome-level genome assembly of Lolium multiflorum.</title>
        <authorList>
            <person name="Chen Y."/>
            <person name="Copetti D."/>
            <person name="Kolliker R."/>
            <person name="Studer B."/>
        </authorList>
    </citation>
    <scope>NUCLEOTIDE SEQUENCE</scope>
    <source>
        <strain evidence="1">02402/16</strain>
        <tissue evidence="1">Leaf</tissue>
    </source>
</reference>
<gene>
    <name evidence="1" type="ORF">QYE76_063502</name>
</gene>
<dbReference type="EMBL" id="JAUUTY010000004">
    <property type="protein sequence ID" value="KAK1645697.1"/>
    <property type="molecule type" value="Genomic_DNA"/>
</dbReference>